<dbReference type="InterPro" id="IPR011333">
    <property type="entry name" value="SKP1/BTB/POZ_sf"/>
</dbReference>
<dbReference type="AlphaFoldDB" id="A0A9W8N9Q3"/>
<keyword evidence="4" id="KW-1185">Reference proteome</keyword>
<evidence type="ECO:0000313" key="4">
    <source>
        <dbReference type="Proteomes" id="UP001148614"/>
    </source>
</evidence>
<feature type="compositionally biased region" description="Acidic residues" evidence="1">
    <location>
        <begin position="140"/>
        <end position="150"/>
    </location>
</feature>
<accession>A0A9W8N9Q3</accession>
<dbReference type="EMBL" id="JANPWZ010001521">
    <property type="protein sequence ID" value="KAJ3565169.1"/>
    <property type="molecule type" value="Genomic_DNA"/>
</dbReference>
<feature type="domain" description="BTB" evidence="2">
    <location>
        <begin position="19"/>
        <end position="85"/>
    </location>
</feature>
<reference evidence="3" key="1">
    <citation type="submission" date="2022-07" db="EMBL/GenBank/DDBJ databases">
        <title>Genome Sequence of Xylaria arbuscula.</title>
        <authorList>
            <person name="Buettner E."/>
        </authorList>
    </citation>
    <scope>NUCLEOTIDE SEQUENCE</scope>
    <source>
        <strain evidence="3">VT107</strain>
    </source>
</reference>
<protein>
    <recommendedName>
        <fullName evidence="2">BTB domain-containing protein</fullName>
    </recommendedName>
</protein>
<feature type="region of interest" description="Disordered" evidence="1">
    <location>
        <begin position="137"/>
        <end position="160"/>
    </location>
</feature>
<sequence>MAEDNSLSLSSVHTIKQFSDLTLICGDESFKAHKAYLCRHSPVIAAALTGEFIEAKTNEMVISFDLPTVKHFIDFIYMGDYDLSTYTASDILSSGCIAEPGAATDGVGKEIGSYLSAIVHDDPFVLTQSEVLASGAADSTVDDVDSEGVDSGDAAPEDSHPIRDQLLQHGLMNSIADYYAIPKLGALAIKKTTRFLTDNWSGRDFCDFVRGFTGSTGDARFYEMLSDIVMDHLSETLEYRLLDNTDIVQELSPHLLTTVAHSFRIGGYAETAIVTVSSTVSSTLGVHFQATNTFYAVSNADVATSIPFEAIWTKSSMHTIRTIHWLLNNKPIR</sequence>
<organism evidence="3 4">
    <name type="scientific">Xylaria arbuscula</name>
    <dbReference type="NCBI Taxonomy" id="114810"/>
    <lineage>
        <taxon>Eukaryota</taxon>
        <taxon>Fungi</taxon>
        <taxon>Dikarya</taxon>
        <taxon>Ascomycota</taxon>
        <taxon>Pezizomycotina</taxon>
        <taxon>Sordariomycetes</taxon>
        <taxon>Xylariomycetidae</taxon>
        <taxon>Xylariales</taxon>
        <taxon>Xylariaceae</taxon>
        <taxon>Xylaria</taxon>
    </lineage>
</organism>
<gene>
    <name evidence="3" type="ORF">NPX13_g7599</name>
</gene>
<dbReference type="Proteomes" id="UP001148614">
    <property type="component" value="Unassembled WGS sequence"/>
</dbReference>
<dbReference type="PANTHER" id="PTHR47843:SF5">
    <property type="entry name" value="BTB_POZ DOMAIN PROTEIN"/>
    <property type="match status" value="1"/>
</dbReference>
<dbReference type="InterPro" id="IPR000210">
    <property type="entry name" value="BTB/POZ_dom"/>
</dbReference>
<dbReference type="Pfam" id="PF00651">
    <property type="entry name" value="BTB"/>
    <property type="match status" value="1"/>
</dbReference>
<dbReference type="PROSITE" id="PS50097">
    <property type="entry name" value="BTB"/>
    <property type="match status" value="1"/>
</dbReference>
<dbReference type="SUPFAM" id="SSF54695">
    <property type="entry name" value="POZ domain"/>
    <property type="match status" value="1"/>
</dbReference>
<proteinExistence type="predicted"/>
<name>A0A9W8N9Q3_9PEZI</name>
<dbReference type="PANTHER" id="PTHR47843">
    <property type="entry name" value="BTB DOMAIN-CONTAINING PROTEIN-RELATED"/>
    <property type="match status" value="1"/>
</dbReference>
<comment type="caution">
    <text evidence="3">The sequence shown here is derived from an EMBL/GenBank/DDBJ whole genome shotgun (WGS) entry which is preliminary data.</text>
</comment>
<dbReference type="CDD" id="cd18186">
    <property type="entry name" value="BTB_POZ_ZBTB_KLHL-like"/>
    <property type="match status" value="1"/>
</dbReference>
<evidence type="ECO:0000256" key="1">
    <source>
        <dbReference type="SAM" id="MobiDB-lite"/>
    </source>
</evidence>
<dbReference type="SMART" id="SM00225">
    <property type="entry name" value="BTB"/>
    <property type="match status" value="1"/>
</dbReference>
<evidence type="ECO:0000313" key="3">
    <source>
        <dbReference type="EMBL" id="KAJ3565169.1"/>
    </source>
</evidence>
<dbReference type="Gene3D" id="3.30.710.10">
    <property type="entry name" value="Potassium Channel Kv1.1, Chain A"/>
    <property type="match status" value="1"/>
</dbReference>
<evidence type="ECO:0000259" key="2">
    <source>
        <dbReference type="PROSITE" id="PS50097"/>
    </source>
</evidence>